<keyword evidence="3" id="KW-1185">Reference proteome</keyword>
<evidence type="ECO:0000313" key="3">
    <source>
        <dbReference type="Proteomes" id="UP000244722"/>
    </source>
</evidence>
<feature type="region of interest" description="Disordered" evidence="1">
    <location>
        <begin position="114"/>
        <end position="173"/>
    </location>
</feature>
<feature type="compositionally biased region" description="Low complexity" evidence="1">
    <location>
        <begin position="157"/>
        <end position="173"/>
    </location>
</feature>
<organism evidence="2 3">
    <name type="scientific">Tuber borchii</name>
    <name type="common">White truffle</name>
    <dbReference type="NCBI Taxonomy" id="42251"/>
    <lineage>
        <taxon>Eukaryota</taxon>
        <taxon>Fungi</taxon>
        <taxon>Dikarya</taxon>
        <taxon>Ascomycota</taxon>
        <taxon>Pezizomycotina</taxon>
        <taxon>Pezizomycetes</taxon>
        <taxon>Pezizales</taxon>
        <taxon>Tuberaceae</taxon>
        <taxon>Tuber</taxon>
    </lineage>
</organism>
<protein>
    <submittedName>
        <fullName evidence="2">Uncharacterized protein</fullName>
    </submittedName>
</protein>
<accession>A0A2T6ZC50</accession>
<feature type="compositionally biased region" description="Acidic residues" evidence="1">
    <location>
        <begin position="114"/>
        <end position="156"/>
    </location>
</feature>
<evidence type="ECO:0000313" key="2">
    <source>
        <dbReference type="EMBL" id="PUU73039.1"/>
    </source>
</evidence>
<proteinExistence type="predicted"/>
<reference evidence="2 3" key="1">
    <citation type="submission" date="2017-04" db="EMBL/GenBank/DDBJ databases">
        <title>Draft genome sequence of Tuber borchii Vittad., a whitish edible truffle.</title>
        <authorList>
            <consortium name="DOE Joint Genome Institute"/>
            <person name="Murat C."/>
            <person name="Kuo A."/>
            <person name="Barry K.W."/>
            <person name="Clum A."/>
            <person name="Dockter R.B."/>
            <person name="Fauchery L."/>
            <person name="Iotti M."/>
            <person name="Kohler A."/>
            <person name="Labutti K."/>
            <person name="Lindquist E.A."/>
            <person name="Lipzen A."/>
            <person name="Ohm R.A."/>
            <person name="Wang M."/>
            <person name="Grigoriev I.V."/>
            <person name="Zambonelli A."/>
            <person name="Martin F.M."/>
        </authorList>
    </citation>
    <scope>NUCLEOTIDE SEQUENCE [LARGE SCALE GENOMIC DNA]</scope>
    <source>
        <strain evidence="2 3">Tbo3840</strain>
    </source>
</reference>
<comment type="caution">
    <text evidence="2">The sequence shown here is derived from an EMBL/GenBank/DDBJ whole genome shotgun (WGS) entry which is preliminary data.</text>
</comment>
<gene>
    <name evidence="2" type="ORF">B9Z19DRAFT_1069299</name>
</gene>
<dbReference type="Proteomes" id="UP000244722">
    <property type="component" value="Unassembled WGS sequence"/>
</dbReference>
<dbReference type="EMBL" id="NESQ01000422">
    <property type="protein sequence ID" value="PUU73039.1"/>
    <property type="molecule type" value="Genomic_DNA"/>
</dbReference>
<name>A0A2T6ZC50_TUBBO</name>
<evidence type="ECO:0000256" key="1">
    <source>
        <dbReference type="SAM" id="MobiDB-lite"/>
    </source>
</evidence>
<dbReference type="AlphaFoldDB" id="A0A2T6ZC50"/>
<sequence length="173" mass="19811">MAIMDIKSIITIFHITIAKNKKKSYRIKQLLQALLASIKHNKIVFVASTDHPEHSKRRQKVPELATVDTYRINLTIEQFQLMFSNEIIHDIMVHLPFDDYTKDLDQLFSSISGEEGEDFSEAEYEEDKVLDSDNVDDSDGEVGNEPDILMEEEFNTDDGSNININDGSNIEMN</sequence>